<gene>
    <name evidence="1" type="ORF">IPF_2189</name>
</gene>
<proteinExistence type="predicted"/>
<name>A8YMR1_MICA7</name>
<dbReference type="EMBL" id="AM778958">
    <property type="protein sequence ID" value="CAO88247.1"/>
    <property type="molecule type" value="Genomic_DNA"/>
</dbReference>
<evidence type="ECO:0000313" key="1">
    <source>
        <dbReference type="EMBL" id="CAO88247.1"/>
    </source>
</evidence>
<organism evidence="1">
    <name type="scientific">Microcystis aeruginosa (strain PCC 7806)</name>
    <dbReference type="NCBI Taxonomy" id="267872"/>
    <lineage>
        <taxon>Bacteria</taxon>
        <taxon>Bacillati</taxon>
        <taxon>Cyanobacteriota</taxon>
        <taxon>Cyanophyceae</taxon>
        <taxon>Oscillatoriophycideae</taxon>
        <taxon>Chroococcales</taxon>
        <taxon>Microcystaceae</taxon>
        <taxon>Microcystis</taxon>
    </lineage>
</organism>
<sequence>MFCRFSFLRNAIVIDIFHHLSVSIDFSPLTNVLMTISEQDVDIIGNVQKAFSNFVKTGQASALLIGLVVGYLFRGFTSY</sequence>
<dbReference type="AlphaFoldDB" id="A8YMR1"/>
<accession>A8YMR1</accession>
<protein>
    <submittedName>
        <fullName evidence="1">Uncharacterized protein</fullName>
    </submittedName>
</protein>
<reference evidence="1" key="1">
    <citation type="submission" date="2007-08" db="EMBL/GenBank/DDBJ databases">
        <authorList>
            <person name="Frangeul L."/>
        </authorList>
    </citation>
    <scope>NUCLEOTIDE SEQUENCE</scope>
    <source>
        <strain evidence="1">PCC 7806</strain>
    </source>
</reference>